<dbReference type="InterPro" id="IPR050410">
    <property type="entry name" value="CCR4/nocturin_mRNA_transcr"/>
</dbReference>
<gene>
    <name evidence="2" type="ORF">U5817_23240</name>
</gene>
<dbReference type="EMBL" id="CP141259">
    <property type="protein sequence ID" value="WRL46080.1"/>
    <property type="molecule type" value="Genomic_DNA"/>
</dbReference>
<organism evidence="2 3">
    <name type="scientific">Aromatoleum evansii</name>
    <name type="common">Azoarcus evansii</name>
    <dbReference type="NCBI Taxonomy" id="59406"/>
    <lineage>
        <taxon>Bacteria</taxon>
        <taxon>Pseudomonadati</taxon>
        <taxon>Pseudomonadota</taxon>
        <taxon>Betaproteobacteria</taxon>
        <taxon>Rhodocyclales</taxon>
        <taxon>Rhodocyclaceae</taxon>
        <taxon>Aromatoleum</taxon>
    </lineage>
</organism>
<proteinExistence type="predicted"/>
<evidence type="ECO:0000259" key="1">
    <source>
        <dbReference type="Pfam" id="PF03372"/>
    </source>
</evidence>
<dbReference type="SUPFAM" id="SSF56219">
    <property type="entry name" value="DNase I-like"/>
    <property type="match status" value="1"/>
</dbReference>
<dbReference type="Pfam" id="PF03372">
    <property type="entry name" value="Exo_endo_phos"/>
    <property type="match status" value="1"/>
</dbReference>
<dbReference type="PANTHER" id="PTHR12121:SF36">
    <property type="entry name" value="ENDONUCLEASE_EXONUCLEASE_PHOSPHATASE DOMAIN-CONTAINING PROTEIN"/>
    <property type="match status" value="1"/>
</dbReference>
<dbReference type="InterPro" id="IPR036691">
    <property type="entry name" value="Endo/exonu/phosph_ase_sf"/>
</dbReference>
<dbReference type="RefSeq" id="WP_407279003.1">
    <property type="nucleotide sequence ID" value="NZ_CP141259.1"/>
</dbReference>
<keyword evidence="3" id="KW-1185">Reference proteome</keyword>
<name>A0ABZ1AJN2_AROEV</name>
<keyword evidence="2" id="KW-0540">Nuclease</keyword>
<dbReference type="Gene3D" id="3.60.10.10">
    <property type="entry name" value="Endonuclease/exonuclease/phosphatase"/>
    <property type="match status" value="1"/>
</dbReference>
<dbReference type="PANTHER" id="PTHR12121">
    <property type="entry name" value="CARBON CATABOLITE REPRESSOR PROTEIN 4"/>
    <property type="match status" value="1"/>
</dbReference>
<dbReference type="Proteomes" id="UP001626593">
    <property type="component" value="Chromosome"/>
</dbReference>
<evidence type="ECO:0000313" key="2">
    <source>
        <dbReference type="EMBL" id="WRL46080.1"/>
    </source>
</evidence>
<dbReference type="CDD" id="cd09083">
    <property type="entry name" value="EEP-1"/>
    <property type="match status" value="1"/>
</dbReference>
<dbReference type="GO" id="GO:0004519">
    <property type="term" value="F:endonuclease activity"/>
    <property type="evidence" value="ECO:0007669"/>
    <property type="project" value="UniProtKB-KW"/>
</dbReference>
<keyword evidence="2" id="KW-0255">Endonuclease</keyword>
<keyword evidence="2" id="KW-0378">Hydrolase</keyword>
<accession>A0ABZ1AJN2</accession>
<sequence>MRPQCRSRFVMEVNMQLAVMSFNIRCASAPDGEHAWSQRKGLVVERIRAFDPDLLGLQECRDDEQAEYVRAALPDYEFVGVQRGGDGDPAVEMAPLLYRRAAFEELARGHFWLADEPDTPGRQSWGAAYPRTASWVRLAPRDGSGRRLTFLNTHFDYEGTSREESARLLRDRVQALPQDEGVVVTGDFNAERDSVTFRELTAGSALREVLQEAGAAVGTYHDYGRAPVREAIDWILASPQFRTVAAGADTWHSGRLYPSDHFPVTARLAFSRPGAELV</sequence>
<feature type="domain" description="Endonuclease/exonuclease/phosphatase" evidence="1">
    <location>
        <begin position="20"/>
        <end position="261"/>
    </location>
</feature>
<evidence type="ECO:0000313" key="3">
    <source>
        <dbReference type="Proteomes" id="UP001626593"/>
    </source>
</evidence>
<protein>
    <submittedName>
        <fullName evidence="2">Endonuclease/exonuclease/phosphatase family protein</fullName>
    </submittedName>
</protein>
<reference evidence="2 3" key="1">
    <citation type="submission" date="2023-12" db="EMBL/GenBank/DDBJ databases">
        <title>A. evansii MAY27, complete genome.</title>
        <authorList>
            <person name="Wang Y."/>
        </authorList>
    </citation>
    <scope>NUCLEOTIDE SEQUENCE [LARGE SCALE GENOMIC DNA]</scope>
    <source>
        <strain evidence="2 3">MAY27</strain>
    </source>
</reference>
<dbReference type="InterPro" id="IPR005135">
    <property type="entry name" value="Endo/exonuclease/phosphatase"/>
</dbReference>